<proteinExistence type="predicted"/>
<dbReference type="InterPro" id="IPR036322">
    <property type="entry name" value="WD40_repeat_dom_sf"/>
</dbReference>
<dbReference type="GO" id="GO:0003682">
    <property type="term" value="F:chromatin binding"/>
    <property type="evidence" value="ECO:0007669"/>
    <property type="project" value="TreeGrafter"/>
</dbReference>
<feature type="compositionally biased region" description="Basic and acidic residues" evidence="6">
    <location>
        <begin position="387"/>
        <end position="398"/>
    </location>
</feature>
<gene>
    <name evidence="10" type="ORF">BRENAR_LOCUS3890</name>
</gene>
<evidence type="ECO:0000259" key="9">
    <source>
        <dbReference type="Pfam" id="PF20946"/>
    </source>
</evidence>
<feature type="domain" description="WDHD1/CFT4 second beta-propeller" evidence="7">
    <location>
        <begin position="420"/>
        <end position="702"/>
    </location>
</feature>
<dbReference type="Pfam" id="PF20946">
    <property type="entry name" value="Ctf4_C"/>
    <property type="match status" value="1"/>
</dbReference>
<protein>
    <submittedName>
        <fullName evidence="10">DEKNAAC104194</fullName>
    </submittedName>
</protein>
<feature type="compositionally biased region" description="Acidic residues" evidence="6">
    <location>
        <begin position="186"/>
        <end position="206"/>
    </location>
</feature>
<dbReference type="PANTHER" id="PTHR19932">
    <property type="entry name" value="WD REPEAT AND HMG-BOX DNA BINDING PROTEIN"/>
    <property type="match status" value="1"/>
</dbReference>
<evidence type="ECO:0000313" key="11">
    <source>
        <dbReference type="Proteomes" id="UP000290900"/>
    </source>
</evidence>
<dbReference type="InterPro" id="IPR022100">
    <property type="entry name" value="WDHD1/CFT4_beta-prop_2nd"/>
</dbReference>
<evidence type="ECO:0000313" key="10">
    <source>
        <dbReference type="EMBL" id="VEU23159.1"/>
    </source>
</evidence>
<feature type="compositionally biased region" description="Acidic residues" evidence="6">
    <location>
        <begin position="370"/>
        <end position="381"/>
    </location>
</feature>
<dbReference type="InterPro" id="IPR048591">
    <property type="entry name" value="WDHD1/CFT4_hel"/>
</dbReference>
<feature type="domain" description="Anaphase-promoting complex subunit 4-like WD40" evidence="8">
    <location>
        <begin position="224"/>
        <end position="311"/>
    </location>
</feature>
<comment type="subcellular location">
    <subcellularLocation>
        <location evidence="1">Nucleus</location>
    </subcellularLocation>
</comment>
<dbReference type="EMBL" id="CAACVR010000034">
    <property type="protein sequence ID" value="VEU23159.1"/>
    <property type="molecule type" value="Genomic_DNA"/>
</dbReference>
<evidence type="ECO:0000256" key="4">
    <source>
        <dbReference type="ARBA" id="ARBA00023242"/>
    </source>
</evidence>
<dbReference type="InterPro" id="IPR015943">
    <property type="entry name" value="WD40/YVTN_repeat-like_dom_sf"/>
</dbReference>
<dbReference type="Pfam" id="PF12341">
    <property type="entry name" value="Mcl1_mid"/>
    <property type="match status" value="1"/>
</dbReference>
<dbReference type="Gene3D" id="2.130.10.10">
    <property type="entry name" value="YVTN repeat-like/Quinoprotein amine dehydrogenase"/>
    <property type="match status" value="2"/>
</dbReference>
<dbReference type="Pfam" id="PF12894">
    <property type="entry name" value="ANAPC4_WD40"/>
    <property type="match status" value="1"/>
</dbReference>
<evidence type="ECO:0000256" key="2">
    <source>
        <dbReference type="ARBA" id="ARBA00022574"/>
    </source>
</evidence>
<dbReference type="InParanoid" id="A0A448YQE5"/>
<feature type="region of interest" description="Disordered" evidence="6">
    <location>
        <begin position="184"/>
        <end position="222"/>
    </location>
</feature>
<name>A0A448YQE5_BRENA</name>
<dbReference type="InterPro" id="IPR001680">
    <property type="entry name" value="WD40_rpt"/>
</dbReference>
<keyword evidence="4" id="KW-0539">Nucleus</keyword>
<keyword evidence="11" id="KW-1185">Reference proteome</keyword>
<reference evidence="10 11" key="1">
    <citation type="submission" date="2018-12" db="EMBL/GenBank/DDBJ databases">
        <authorList>
            <person name="Tiukova I."/>
            <person name="Dainat J."/>
        </authorList>
    </citation>
    <scope>NUCLEOTIDE SEQUENCE [LARGE SCALE GENOMIC DNA]</scope>
</reference>
<dbReference type="Proteomes" id="UP000290900">
    <property type="component" value="Unassembled WGS sequence"/>
</dbReference>
<evidence type="ECO:0000259" key="8">
    <source>
        <dbReference type="Pfam" id="PF12894"/>
    </source>
</evidence>
<evidence type="ECO:0000256" key="5">
    <source>
        <dbReference type="PROSITE-ProRule" id="PRU00221"/>
    </source>
</evidence>
<accession>A0A448YQE5</accession>
<feature type="region of interest" description="Disordered" evidence="6">
    <location>
        <begin position="702"/>
        <end position="731"/>
    </location>
</feature>
<keyword evidence="2 5" id="KW-0853">WD repeat</keyword>
<keyword evidence="3" id="KW-0677">Repeat</keyword>
<dbReference type="FunCoup" id="A0A448YQE5">
    <property type="interactions" value="367"/>
</dbReference>
<evidence type="ECO:0000256" key="3">
    <source>
        <dbReference type="ARBA" id="ARBA00022737"/>
    </source>
</evidence>
<dbReference type="GO" id="GO:0043596">
    <property type="term" value="C:nuclear replication fork"/>
    <property type="evidence" value="ECO:0007669"/>
    <property type="project" value="TreeGrafter"/>
</dbReference>
<dbReference type="PROSITE" id="PS50082">
    <property type="entry name" value="WD_REPEATS_2"/>
    <property type="match status" value="1"/>
</dbReference>
<sequence>MDLTKVFVSGGSTFVQHSPTTDTLYVCSNGILKIFDLTKPEQEPEVLDVITGVRSFEVGPDHAVIASKSGECHLYDLKSLKDTATLLRSPLGLMSSVFTHGGAMVLSGGLDGKLNLVDAQGSDHLLKSTVDVKEQIVALSYNDVGDLAAVSLANGDLRVYSYTAAEPTLVTTFKGMLIEGKTINDTVEDDDENDEFDDDLDLDLDNEASSSSSSPALPSLRPDWHPNGDLLAIPTRSRDIVVYDRANFSQPKFRFQPSPSKPVVDLKWSPNGKYLASAGQDGKLIIWDYKTKKSIQSCPIPVKPLSLSWSRHSDEVVVGTTAGNIGKYRLGGSKFVEDEADEADEAEEEEDIEDDLAEKATSSPSQGLFGDEDDFIIDDDGAGYVEDSGKRRAEVEPRPHKHRRVAETSSHTPSLTPLAPFSPGSTPWSSNRRYLTINPIGYAWSVKQDGYNTITITFFDRSVQKEYHFRDFSGFDVASMNGEAILLAKSGYKSRQEESRTTSTILFKSHDQSRNWQREIRLLPHEFITSVSLGPTSVFVCTSLGYVRRYSVFGRLERLEKMPPVVACINSNRYLLTVTYTSPYSLSFNLQDLEGKYYQRGEGLPVKEPIRGIFFSSDGDPCIVGEDNVVLVLTRWRDPLQACWIPILDANEGIGEVAAGGNVRAWPLGLFKDQFSFIAVRGSQYPSFPLALPSEMEVKVPIGESKEDKDGEKDDEEEAEVDKGNKPPSAEEELLRTIVQAELLNDAIANDDVEDETAEERLAALSIKYDGALLKLVGQSCNEGDVLDAFYLATKLRDDRALAAAAKMAERLGLAGLVRRINKVREGRMEVE</sequence>
<evidence type="ECO:0000256" key="1">
    <source>
        <dbReference type="ARBA" id="ARBA00004123"/>
    </source>
</evidence>
<dbReference type="STRING" id="13370.A0A448YQE5"/>
<dbReference type="GO" id="GO:0000278">
    <property type="term" value="P:mitotic cell cycle"/>
    <property type="evidence" value="ECO:0007669"/>
    <property type="project" value="TreeGrafter"/>
</dbReference>
<feature type="domain" description="WDHD1/CFT4 helical bundle" evidence="9">
    <location>
        <begin position="730"/>
        <end position="830"/>
    </location>
</feature>
<dbReference type="InterPro" id="IPR024977">
    <property type="entry name" value="Apc4-like_WD40_dom"/>
</dbReference>
<feature type="compositionally biased region" description="Acidic residues" evidence="6">
    <location>
        <begin position="339"/>
        <end position="356"/>
    </location>
</feature>
<dbReference type="AlphaFoldDB" id="A0A448YQE5"/>
<dbReference type="SMART" id="SM00320">
    <property type="entry name" value="WD40"/>
    <property type="match status" value="5"/>
</dbReference>
<feature type="repeat" description="WD" evidence="5">
    <location>
        <begin position="256"/>
        <end position="297"/>
    </location>
</feature>
<dbReference type="GO" id="GO:0006281">
    <property type="term" value="P:DNA repair"/>
    <property type="evidence" value="ECO:0007669"/>
    <property type="project" value="TreeGrafter"/>
</dbReference>
<dbReference type="PROSITE" id="PS50294">
    <property type="entry name" value="WD_REPEATS_REGION"/>
    <property type="match status" value="1"/>
</dbReference>
<organism evidence="10 11">
    <name type="scientific">Brettanomyces naardenensis</name>
    <name type="common">Yeast</name>
    <dbReference type="NCBI Taxonomy" id="13370"/>
    <lineage>
        <taxon>Eukaryota</taxon>
        <taxon>Fungi</taxon>
        <taxon>Dikarya</taxon>
        <taxon>Ascomycota</taxon>
        <taxon>Saccharomycotina</taxon>
        <taxon>Pichiomycetes</taxon>
        <taxon>Pichiales</taxon>
        <taxon>Pichiaceae</taxon>
        <taxon>Brettanomyces</taxon>
    </lineage>
</organism>
<feature type="region of interest" description="Disordered" evidence="6">
    <location>
        <begin position="339"/>
        <end position="427"/>
    </location>
</feature>
<dbReference type="SUPFAM" id="SSF50978">
    <property type="entry name" value="WD40 repeat-like"/>
    <property type="match status" value="1"/>
</dbReference>
<evidence type="ECO:0000259" key="7">
    <source>
        <dbReference type="Pfam" id="PF12341"/>
    </source>
</evidence>
<dbReference type="PANTHER" id="PTHR19932:SF10">
    <property type="entry name" value="WD REPEAT AND HMG-BOX DNA-BINDING PROTEIN 1"/>
    <property type="match status" value="1"/>
</dbReference>
<dbReference type="GO" id="GO:0006261">
    <property type="term" value="P:DNA-templated DNA replication"/>
    <property type="evidence" value="ECO:0007669"/>
    <property type="project" value="TreeGrafter"/>
</dbReference>
<evidence type="ECO:0000256" key="6">
    <source>
        <dbReference type="SAM" id="MobiDB-lite"/>
    </source>
</evidence>
<dbReference type="OrthoDB" id="427368at2759"/>
<feature type="compositionally biased region" description="Low complexity" evidence="6">
    <location>
        <begin position="207"/>
        <end position="220"/>
    </location>
</feature>